<dbReference type="PANTHER" id="PTHR34982:SF1">
    <property type="entry name" value="FLAGELLAR ASSEMBLY PROTEIN FLIH"/>
    <property type="match status" value="1"/>
</dbReference>
<evidence type="ECO:0000256" key="3">
    <source>
        <dbReference type="ARBA" id="ARBA00006602"/>
    </source>
</evidence>
<keyword evidence="6" id="KW-0963">Cytoplasm</keyword>
<dbReference type="GO" id="GO:0005829">
    <property type="term" value="C:cytosol"/>
    <property type="evidence" value="ECO:0007669"/>
    <property type="project" value="TreeGrafter"/>
</dbReference>
<feature type="region of interest" description="Disordered" evidence="10">
    <location>
        <begin position="258"/>
        <end position="328"/>
    </location>
</feature>
<feature type="compositionally biased region" description="Acidic residues" evidence="10">
    <location>
        <begin position="46"/>
        <end position="57"/>
    </location>
</feature>
<dbReference type="InterPro" id="IPR018035">
    <property type="entry name" value="Flagellar_FliH/T3SS_HrpE"/>
</dbReference>
<feature type="domain" description="Flagellar assembly protein FliH/Type III secretion system HrpE" evidence="11">
    <location>
        <begin position="126"/>
        <end position="248"/>
    </location>
</feature>
<comment type="similarity">
    <text evidence="3">Belongs to the FliH family.</text>
</comment>
<dbReference type="GO" id="GO:0003774">
    <property type="term" value="F:cytoskeletal motor activity"/>
    <property type="evidence" value="ECO:0007669"/>
    <property type="project" value="InterPro"/>
</dbReference>
<dbReference type="GO" id="GO:0071973">
    <property type="term" value="P:bacterial-type flagellum-dependent cell motility"/>
    <property type="evidence" value="ECO:0007669"/>
    <property type="project" value="InterPro"/>
</dbReference>
<comment type="caution">
    <text evidence="12">The sequence shown here is derived from an EMBL/GenBank/DDBJ whole genome shotgun (WGS) entry which is preliminary data.</text>
</comment>
<evidence type="ECO:0000256" key="7">
    <source>
        <dbReference type="ARBA" id="ARBA00022795"/>
    </source>
</evidence>
<proteinExistence type="inferred from homology"/>
<feature type="compositionally biased region" description="Basic and acidic residues" evidence="10">
    <location>
        <begin position="1"/>
        <end position="18"/>
    </location>
</feature>
<dbReference type="InterPro" id="IPR051472">
    <property type="entry name" value="T3SS_Stator/FliH"/>
</dbReference>
<evidence type="ECO:0000256" key="2">
    <source>
        <dbReference type="ARBA" id="ARBA00004496"/>
    </source>
</evidence>
<dbReference type="EMBL" id="PIPO01000005">
    <property type="protein sequence ID" value="RUO31282.1"/>
    <property type="molecule type" value="Genomic_DNA"/>
</dbReference>
<comment type="subcellular location">
    <subcellularLocation>
        <location evidence="2">Cytoplasm</location>
    </subcellularLocation>
</comment>
<dbReference type="GO" id="GO:0044781">
    <property type="term" value="P:bacterial-type flagellum organization"/>
    <property type="evidence" value="ECO:0007669"/>
    <property type="project" value="UniProtKB-KW"/>
</dbReference>
<evidence type="ECO:0000313" key="12">
    <source>
        <dbReference type="EMBL" id="RUO31282.1"/>
    </source>
</evidence>
<evidence type="ECO:0000256" key="5">
    <source>
        <dbReference type="ARBA" id="ARBA00022448"/>
    </source>
</evidence>
<evidence type="ECO:0000256" key="4">
    <source>
        <dbReference type="ARBA" id="ARBA00016507"/>
    </source>
</evidence>
<name>A0A432WEJ2_9GAMM</name>
<reference evidence="12 13" key="1">
    <citation type="journal article" date="2011" name="Front. Microbiol.">
        <title>Genomic signatures of strain selection and enhancement in Bacillus atrophaeus var. globigii, a historical biowarfare simulant.</title>
        <authorList>
            <person name="Gibbons H.S."/>
            <person name="Broomall S.M."/>
            <person name="McNew L.A."/>
            <person name="Daligault H."/>
            <person name="Chapman C."/>
            <person name="Bruce D."/>
            <person name="Karavis M."/>
            <person name="Krepps M."/>
            <person name="McGregor P.A."/>
            <person name="Hong C."/>
            <person name="Park K.H."/>
            <person name="Akmal A."/>
            <person name="Feldman A."/>
            <person name="Lin J.S."/>
            <person name="Chang W.E."/>
            <person name="Higgs B.W."/>
            <person name="Demirev P."/>
            <person name="Lindquist J."/>
            <person name="Liem A."/>
            <person name="Fochler E."/>
            <person name="Read T.D."/>
            <person name="Tapia R."/>
            <person name="Johnson S."/>
            <person name="Bishop-Lilly K.A."/>
            <person name="Detter C."/>
            <person name="Han C."/>
            <person name="Sozhamannan S."/>
            <person name="Rosenzweig C.N."/>
            <person name="Skowronski E.W."/>
        </authorList>
    </citation>
    <scope>NUCLEOTIDE SEQUENCE [LARGE SCALE GENOMIC DNA]</scope>
    <source>
        <strain evidence="12 13">Y4G10-17</strain>
    </source>
</reference>
<keyword evidence="5" id="KW-0813">Transport</keyword>
<evidence type="ECO:0000256" key="6">
    <source>
        <dbReference type="ARBA" id="ARBA00022490"/>
    </source>
</evidence>
<feature type="region of interest" description="Disordered" evidence="10">
    <location>
        <begin position="37"/>
        <end position="60"/>
    </location>
</feature>
<sequence>MSDSRRPQKGDQPARWEYPDITSDEYITSMRRNAVNKPMRWQFEPPEPEPAEEEDEAPQLTAEMLEAIREEARQEGIAEGREEGLKSGHEEGFKQGYDEGLLAGKSAGEAEAAAAGEQLQQELSLRWQQLFEHMRQPALQINEGVERQLVTMTATLAQAICMHEVETNPSIIQQVVQHAVTDLTEQAGQLKIALHPLDIELIKQRWNEQELTELGWRIEQDASLTRGGCVVTTPVTRVDATLESRINDVFKYYIKGLKGSDGQPMRSEPQVDAVEQQRSKQHAEAEQKAQAEQAAAAAQKPADSEQDPQATEQAATEQPQGDSNGRNE</sequence>
<keyword evidence="7" id="KW-1005">Bacterial flagellum biogenesis</keyword>
<feature type="compositionally biased region" description="Basic and acidic residues" evidence="10">
    <location>
        <begin position="275"/>
        <end position="289"/>
    </location>
</feature>
<keyword evidence="8" id="KW-0653">Protein transport</keyword>
<dbReference type="Pfam" id="PF02108">
    <property type="entry name" value="FliH"/>
    <property type="match status" value="1"/>
</dbReference>
<keyword evidence="13" id="KW-1185">Reference proteome</keyword>
<dbReference type="PANTHER" id="PTHR34982">
    <property type="entry name" value="YOP PROTEINS TRANSLOCATION PROTEIN L"/>
    <property type="match status" value="1"/>
</dbReference>
<feature type="region of interest" description="Disordered" evidence="10">
    <location>
        <begin position="1"/>
        <end position="21"/>
    </location>
</feature>
<dbReference type="GO" id="GO:0015031">
    <property type="term" value="P:protein transport"/>
    <property type="evidence" value="ECO:0007669"/>
    <property type="project" value="UniProtKB-KW"/>
</dbReference>
<evidence type="ECO:0000256" key="1">
    <source>
        <dbReference type="ARBA" id="ARBA00003041"/>
    </source>
</evidence>
<feature type="compositionally biased region" description="Low complexity" evidence="10">
    <location>
        <begin position="290"/>
        <end position="320"/>
    </location>
</feature>
<protein>
    <recommendedName>
        <fullName evidence="4">Flagellar assembly protein FliH</fullName>
    </recommendedName>
</protein>
<keyword evidence="9" id="KW-1006">Bacterial flagellum protein export</keyword>
<organism evidence="12 13">
    <name type="scientific">Aliidiomarina soli</name>
    <dbReference type="NCBI Taxonomy" id="1928574"/>
    <lineage>
        <taxon>Bacteria</taxon>
        <taxon>Pseudomonadati</taxon>
        <taxon>Pseudomonadota</taxon>
        <taxon>Gammaproteobacteria</taxon>
        <taxon>Alteromonadales</taxon>
        <taxon>Idiomarinaceae</taxon>
        <taxon>Aliidiomarina</taxon>
    </lineage>
</organism>
<dbReference type="AlphaFoldDB" id="A0A432WEJ2"/>
<evidence type="ECO:0000256" key="9">
    <source>
        <dbReference type="ARBA" id="ARBA00023225"/>
    </source>
</evidence>
<accession>A0A432WEJ2</accession>
<gene>
    <name evidence="12" type="ORF">CWE14_12405</name>
</gene>
<evidence type="ECO:0000256" key="10">
    <source>
        <dbReference type="SAM" id="MobiDB-lite"/>
    </source>
</evidence>
<dbReference type="GO" id="GO:0009288">
    <property type="term" value="C:bacterial-type flagellum"/>
    <property type="evidence" value="ECO:0007669"/>
    <property type="project" value="InterPro"/>
</dbReference>
<dbReference type="RefSeq" id="WP_126799652.1">
    <property type="nucleotide sequence ID" value="NZ_PIPO01000005.1"/>
</dbReference>
<dbReference type="InterPro" id="IPR000563">
    <property type="entry name" value="Flag_FliH"/>
</dbReference>
<comment type="function">
    <text evidence="1">Needed for flagellar regrowth and assembly.</text>
</comment>
<dbReference type="PRINTS" id="PR01003">
    <property type="entry name" value="FLGFLIH"/>
</dbReference>
<evidence type="ECO:0000259" key="11">
    <source>
        <dbReference type="Pfam" id="PF02108"/>
    </source>
</evidence>
<evidence type="ECO:0000313" key="13">
    <source>
        <dbReference type="Proteomes" id="UP000287823"/>
    </source>
</evidence>
<dbReference type="Proteomes" id="UP000287823">
    <property type="component" value="Unassembled WGS sequence"/>
</dbReference>
<evidence type="ECO:0000256" key="8">
    <source>
        <dbReference type="ARBA" id="ARBA00022927"/>
    </source>
</evidence>
<dbReference type="NCBIfam" id="NF004270">
    <property type="entry name" value="PRK05687.2-1"/>
    <property type="match status" value="1"/>
</dbReference>